<dbReference type="Proteomes" id="UP000070092">
    <property type="component" value="Unassembled WGS sequence"/>
</dbReference>
<dbReference type="EMBL" id="LRPO01000051">
    <property type="protein sequence ID" value="KWZ80196.1"/>
    <property type="molecule type" value="Genomic_DNA"/>
</dbReference>
<reference evidence="1 2" key="1">
    <citation type="submission" date="2016-01" db="EMBL/GenBank/DDBJ databases">
        <authorList>
            <person name="Oliw E.H."/>
        </authorList>
    </citation>
    <scope>NUCLEOTIDE SEQUENCE [LARGE SCALE GENOMIC DNA]</scope>
    <source>
        <strain evidence="1 2">MJR8628B</strain>
    </source>
</reference>
<protein>
    <submittedName>
        <fullName evidence="1">Uncharacterized protein</fullName>
    </submittedName>
</protein>
<evidence type="ECO:0000313" key="1">
    <source>
        <dbReference type="EMBL" id="KWZ80196.1"/>
    </source>
</evidence>
<evidence type="ECO:0000313" key="2">
    <source>
        <dbReference type="Proteomes" id="UP000070092"/>
    </source>
</evidence>
<name>A0A133KL36_BIFBI</name>
<sequence length="263" mass="29343">MFARGWTPLDEDVHFPPAWFAKISKLRTVGSEMPHTTWGKDGWITFNYDVMQFISDANPSYGTDIVFLVCPCTVPRGPLMWATIYQGRKMFQRTSEQGGVPADVVELLKMSPYRPNLIVMDGRIYIWLRVNYMPLPQRFSELSAGKRSDSVDEGTASQARPRYGDCRPDAVGWPRLSGHRYGDWSNSVLKCAPKRQVRAHRDAKHPICVPMCAESSVRRALKDANGTTALRNNPYRPGDAARNGYFAASAGVSSSSSLAMTSS</sequence>
<dbReference type="AlphaFoldDB" id="A0A133KL36"/>
<gene>
    <name evidence="1" type="ORF">HMPREF3196_01907</name>
</gene>
<organism evidence="1 2">
    <name type="scientific">Bifidobacterium bifidum</name>
    <dbReference type="NCBI Taxonomy" id="1681"/>
    <lineage>
        <taxon>Bacteria</taxon>
        <taxon>Bacillati</taxon>
        <taxon>Actinomycetota</taxon>
        <taxon>Actinomycetes</taxon>
        <taxon>Bifidobacteriales</taxon>
        <taxon>Bifidobacteriaceae</taxon>
        <taxon>Bifidobacterium</taxon>
    </lineage>
</organism>
<accession>A0A133KL36</accession>
<comment type="caution">
    <text evidence="1">The sequence shown here is derived from an EMBL/GenBank/DDBJ whole genome shotgun (WGS) entry which is preliminary data.</text>
</comment>
<proteinExistence type="predicted"/>